<evidence type="ECO:0000256" key="8">
    <source>
        <dbReference type="SAM" id="Phobius"/>
    </source>
</evidence>
<dbReference type="PANTHER" id="PTHR11616">
    <property type="entry name" value="SODIUM/CHLORIDE DEPENDENT TRANSPORTER"/>
    <property type="match status" value="1"/>
</dbReference>
<evidence type="ECO:0000256" key="3">
    <source>
        <dbReference type="ARBA" id="ARBA00022692"/>
    </source>
</evidence>
<keyword evidence="9" id="KW-1185">Reference proteome</keyword>
<dbReference type="InterPro" id="IPR037272">
    <property type="entry name" value="SNS_sf"/>
</dbReference>
<comment type="subcellular location">
    <subcellularLocation>
        <location evidence="1">Membrane</location>
        <topology evidence="1">Multi-pass membrane protein</topology>
    </subcellularLocation>
</comment>
<keyword evidence="2" id="KW-0813">Transport</keyword>
<dbReference type="Pfam" id="PF00209">
    <property type="entry name" value="SNF"/>
    <property type="match status" value="1"/>
</dbReference>
<evidence type="ECO:0000256" key="5">
    <source>
        <dbReference type="ARBA" id="ARBA00022989"/>
    </source>
</evidence>
<dbReference type="SUPFAM" id="SSF161070">
    <property type="entry name" value="SNF-like"/>
    <property type="match status" value="1"/>
</dbReference>
<evidence type="ECO:0000256" key="4">
    <source>
        <dbReference type="ARBA" id="ARBA00022847"/>
    </source>
</evidence>
<dbReference type="InterPro" id="IPR000175">
    <property type="entry name" value="Na/ntran_symport"/>
</dbReference>
<evidence type="ECO:0000256" key="1">
    <source>
        <dbReference type="ARBA" id="ARBA00004141"/>
    </source>
</evidence>
<name>A0A1I7XSY3_HETBA</name>
<dbReference type="GO" id="GO:0005283">
    <property type="term" value="F:amino acid:sodium symporter activity"/>
    <property type="evidence" value="ECO:0007669"/>
    <property type="project" value="TreeGrafter"/>
</dbReference>
<evidence type="ECO:0000313" key="10">
    <source>
        <dbReference type="WBParaSite" id="Hba_20640"/>
    </source>
</evidence>
<feature type="transmembrane region" description="Helical" evidence="8">
    <location>
        <begin position="291"/>
        <end position="316"/>
    </location>
</feature>
<evidence type="ECO:0000256" key="6">
    <source>
        <dbReference type="ARBA" id="ARBA00023136"/>
    </source>
</evidence>
<accession>A0A1I7XSY3</accession>
<dbReference type="PROSITE" id="PS50267">
    <property type="entry name" value="NA_NEUROTRAN_SYMP_3"/>
    <property type="match status" value="2"/>
</dbReference>
<feature type="transmembrane region" description="Helical" evidence="8">
    <location>
        <begin position="107"/>
        <end position="124"/>
    </location>
</feature>
<keyword evidence="6 8" id="KW-0472">Membrane</keyword>
<evidence type="ECO:0000256" key="7">
    <source>
        <dbReference type="PIRSR" id="PIRSR600175-2"/>
    </source>
</evidence>
<dbReference type="GO" id="GO:0005886">
    <property type="term" value="C:plasma membrane"/>
    <property type="evidence" value="ECO:0007669"/>
    <property type="project" value="TreeGrafter"/>
</dbReference>
<dbReference type="Proteomes" id="UP000095283">
    <property type="component" value="Unplaced"/>
</dbReference>
<keyword evidence="7" id="KW-1015">Disulfide bond</keyword>
<proteinExistence type="predicted"/>
<protein>
    <submittedName>
        <fullName evidence="10">Aa_trans domain-containing protein</fullName>
    </submittedName>
</protein>
<sequence>MGLYGHKTSLLKKVMQTTVQTSVRDKKLKKLKVLKDSVSTASAPTLNTVPSTSAVVELIPERAPFQGEATVLQRARWWDHFNIHRRVDDYSEGKNEIRQLWKTQKDFFFSCLGFMVGVGNIMRFPAKIYEFGGLGWALIAIAIPVAIYYNIIVAWAIYYFWNSLKEFFQQGPLPWENCLAGWALITSCCNLHDLPSCNLSNHVLSLSNLSDYSLGSPQTHLVICLAVAWILVFIGVCKGIGSIGRTTNITATLPYLLLKILLLRGISLPGANKGLSFLFAIDYDKVSSLKMWRSAATQVFYELGIGAGPLISMAAFSRYRNNIYRDATLLVFM</sequence>
<dbReference type="WBParaSite" id="Hba_20640">
    <property type="protein sequence ID" value="Hba_20640"/>
    <property type="gene ID" value="Hba_20640"/>
</dbReference>
<reference evidence="10" key="1">
    <citation type="submission" date="2016-11" db="UniProtKB">
        <authorList>
            <consortium name="WormBaseParasite"/>
        </authorList>
    </citation>
    <scope>IDENTIFICATION</scope>
</reference>
<keyword evidence="5 8" id="KW-1133">Transmembrane helix</keyword>
<keyword evidence="4" id="KW-0769">Symport</keyword>
<evidence type="ECO:0000256" key="2">
    <source>
        <dbReference type="ARBA" id="ARBA00022448"/>
    </source>
</evidence>
<dbReference type="GO" id="GO:0015179">
    <property type="term" value="F:L-amino acid transmembrane transporter activity"/>
    <property type="evidence" value="ECO:0007669"/>
    <property type="project" value="TreeGrafter"/>
</dbReference>
<organism evidence="9 10">
    <name type="scientific">Heterorhabditis bacteriophora</name>
    <name type="common">Entomopathogenic nematode worm</name>
    <dbReference type="NCBI Taxonomy" id="37862"/>
    <lineage>
        <taxon>Eukaryota</taxon>
        <taxon>Metazoa</taxon>
        <taxon>Ecdysozoa</taxon>
        <taxon>Nematoda</taxon>
        <taxon>Chromadorea</taxon>
        <taxon>Rhabditida</taxon>
        <taxon>Rhabditina</taxon>
        <taxon>Rhabditomorpha</taxon>
        <taxon>Strongyloidea</taxon>
        <taxon>Heterorhabditidae</taxon>
        <taxon>Heterorhabditis</taxon>
    </lineage>
</organism>
<dbReference type="PANTHER" id="PTHR11616:SF324">
    <property type="entry name" value="SODIUM-DEPENDENT TRANSPORTER SNF-12"/>
    <property type="match status" value="1"/>
</dbReference>
<feature type="disulfide bond" evidence="7">
    <location>
        <begin position="178"/>
        <end position="188"/>
    </location>
</feature>
<keyword evidence="3 8" id="KW-0812">Transmembrane</keyword>
<dbReference type="AlphaFoldDB" id="A0A1I7XSY3"/>
<dbReference type="GO" id="GO:0089718">
    <property type="term" value="P:amino acid import across plasma membrane"/>
    <property type="evidence" value="ECO:0007669"/>
    <property type="project" value="TreeGrafter"/>
</dbReference>
<feature type="transmembrane region" description="Helical" evidence="8">
    <location>
        <begin position="136"/>
        <end position="161"/>
    </location>
</feature>
<feature type="transmembrane region" description="Helical" evidence="8">
    <location>
        <begin position="220"/>
        <end position="241"/>
    </location>
</feature>
<evidence type="ECO:0000313" key="9">
    <source>
        <dbReference type="Proteomes" id="UP000095283"/>
    </source>
</evidence>